<reference evidence="2" key="1">
    <citation type="submission" date="2022-07" db="EMBL/GenBank/DDBJ databases">
        <authorList>
            <person name="Macas J."/>
            <person name="Novak P."/>
            <person name="Neumann P."/>
        </authorList>
    </citation>
    <scope>NUCLEOTIDE SEQUENCE</scope>
</reference>
<evidence type="ECO:0000259" key="1">
    <source>
        <dbReference type="Pfam" id="PF03732"/>
    </source>
</evidence>
<sequence length="255" mass="28912">MKQTLEANGRRLDEIAASLAALTKALVPSITAETLSDTVIGAAIVAATHNDRPPRSTPPTLLPMFDRKKPIRWIARAEQKFEINQTLPERKVTAATVAMEGAALDGLTWLKAQKPSMTWEKFTQAQVARFDSRFKESRFKRLFRVKQLGTVEEYNNLFVQLSSQVPGLSDAYYLGYFMNKLKRSSGSFPQDTGQPPGTNMSWFPDFNLEDKVFSKRDGIDMKQNLGLEEEGKKPPWVYRRRDRLEPTSVGWLRAV</sequence>
<evidence type="ECO:0000313" key="3">
    <source>
        <dbReference type="Proteomes" id="UP001152523"/>
    </source>
</evidence>
<organism evidence="2 3">
    <name type="scientific">Cuscuta epithymum</name>
    <dbReference type="NCBI Taxonomy" id="186058"/>
    <lineage>
        <taxon>Eukaryota</taxon>
        <taxon>Viridiplantae</taxon>
        <taxon>Streptophyta</taxon>
        <taxon>Embryophyta</taxon>
        <taxon>Tracheophyta</taxon>
        <taxon>Spermatophyta</taxon>
        <taxon>Magnoliopsida</taxon>
        <taxon>eudicotyledons</taxon>
        <taxon>Gunneridae</taxon>
        <taxon>Pentapetalae</taxon>
        <taxon>asterids</taxon>
        <taxon>lamiids</taxon>
        <taxon>Solanales</taxon>
        <taxon>Convolvulaceae</taxon>
        <taxon>Cuscuteae</taxon>
        <taxon>Cuscuta</taxon>
        <taxon>Cuscuta subgen. Cuscuta</taxon>
    </lineage>
</organism>
<accession>A0AAV0DXH5</accession>
<keyword evidence="3" id="KW-1185">Reference proteome</keyword>
<dbReference type="EMBL" id="CAMAPF010000182">
    <property type="protein sequence ID" value="CAH9111577.1"/>
    <property type="molecule type" value="Genomic_DNA"/>
</dbReference>
<dbReference type="Proteomes" id="UP001152523">
    <property type="component" value="Unassembled WGS sequence"/>
</dbReference>
<dbReference type="InterPro" id="IPR005162">
    <property type="entry name" value="Retrotrans_gag_dom"/>
</dbReference>
<evidence type="ECO:0000313" key="2">
    <source>
        <dbReference type="EMBL" id="CAH9111577.1"/>
    </source>
</evidence>
<comment type="caution">
    <text evidence="2">The sequence shown here is derived from an EMBL/GenBank/DDBJ whole genome shotgun (WGS) entry which is preliminary data.</text>
</comment>
<dbReference type="AlphaFoldDB" id="A0AAV0DXH5"/>
<gene>
    <name evidence="2" type="ORF">CEPIT_LOCUS19563</name>
</gene>
<feature type="domain" description="Retrotransposon gag" evidence="1">
    <location>
        <begin position="95"/>
        <end position="182"/>
    </location>
</feature>
<name>A0AAV0DXH5_9ASTE</name>
<proteinExistence type="predicted"/>
<protein>
    <recommendedName>
        <fullName evidence="1">Retrotransposon gag domain-containing protein</fullName>
    </recommendedName>
</protein>
<dbReference type="Pfam" id="PF03732">
    <property type="entry name" value="Retrotrans_gag"/>
    <property type="match status" value="1"/>
</dbReference>